<evidence type="ECO:0000313" key="5">
    <source>
        <dbReference type="Proteomes" id="UP001144280"/>
    </source>
</evidence>
<dbReference type="InterPro" id="IPR016181">
    <property type="entry name" value="Acyl_CoA_acyltransferase"/>
</dbReference>
<dbReference type="InterPro" id="IPR000182">
    <property type="entry name" value="GNAT_dom"/>
</dbReference>
<dbReference type="CDD" id="cd04301">
    <property type="entry name" value="NAT_SF"/>
    <property type="match status" value="1"/>
</dbReference>
<evidence type="ECO:0000256" key="1">
    <source>
        <dbReference type="ARBA" id="ARBA00022679"/>
    </source>
</evidence>
<gene>
    <name evidence="4" type="ORF">Pa4123_26820</name>
</gene>
<feature type="domain" description="N-acetyltransferase" evidence="3">
    <location>
        <begin position="3"/>
        <end position="162"/>
    </location>
</feature>
<keyword evidence="5" id="KW-1185">Reference proteome</keyword>
<dbReference type="Gene3D" id="3.40.630.30">
    <property type="match status" value="1"/>
</dbReference>
<proteinExistence type="predicted"/>
<dbReference type="EMBL" id="BSDI01000010">
    <property type="protein sequence ID" value="GLH97407.1"/>
    <property type="molecule type" value="Genomic_DNA"/>
</dbReference>
<keyword evidence="2" id="KW-0012">Acyltransferase</keyword>
<dbReference type="Pfam" id="PF00583">
    <property type="entry name" value="Acetyltransf_1"/>
    <property type="match status" value="1"/>
</dbReference>
<organism evidence="4 5">
    <name type="scientific">Phytohabitans aurantiacus</name>
    <dbReference type="NCBI Taxonomy" id="3016789"/>
    <lineage>
        <taxon>Bacteria</taxon>
        <taxon>Bacillati</taxon>
        <taxon>Actinomycetota</taxon>
        <taxon>Actinomycetes</taxon>
        <taxon>Micromonosporales</taxon>
        <taxon>Micromonosporaceae</taxon>
    </lineage>
</organism>
<accession>A0ABQ5QU47</accession>
<evidence type="ECO:0000313" key="4">
    <source>
        <dbReference type="EMBL" id="GLH97407.1"/>
    </source>
</evidence>
<name>A0ABQ5QU47_9ACTN</name>
<dbReference type="InterPro" id="IPR050832">
    <property type="entry name" value="Bact_Acetyltransf"/>
</dbReference>
<dbReference type="Proteomes" id="UP001144280">
    <property type="component" value="Unassembled WGS sequence"/>
</dbReference>
<protein>
    <submittedName>
        <fullName evidence="4">N-acetyltransferase</fullName>
    </submittedName>
</protein>
<dbReference type="RefSeq" id="WP_281895260.1">
    <property type="nucleotide sequence ID" value="NZ_BSDI01000010.1"/>
</dbReference>
<reference evidence="4" key="1">
    <citation type="submission" date="2022-12" db="EMBL/GenBank/DDBJ databases">
        <title>New Phytohabitans aurantiacus sp. RD004123 nov., an actinomycete isolated from soil.</title>
        <authorList>
            <person name="Triningsih D.W."/>
            <person name="Harunari E."/>
            <person name="Igarashi Y."/>
        </authorList>
    </citation>
    <scope>NUCLEOTIDE SEQUENCE</scope>
    <source>
        <strain evidence="4">RD004123</strain>
    </source>
</reference>
<keyword evidence="1" id="KW-0808">Transferase</keyword>
<evidence type="ECO:0000259" key="3">
    <source>
        <dbReference type="PROSITE" id="PS51186"/>
    </source>
</evidence>
<dbReference type="SUPFAM" id="SSF55729">
    <property type="entry name" value="Acyl-CoA N-acyltransferases (Nat)"/>
    <property type="match status" value="2"/>
</dbReference>
<dbReference type="PROSITE" id="PS51186">
    <property type="entry name" value="GNAT"/>
    <property type="match status" value="1"/>
</dbReference>
<dbReference type="PANTHER" id="PTHR43877">
    <property type="entry name" value="AMINOALKYLPHOSPHONATE N-ACETYLTRANSFERASE-RELATED-RELATED"/>
    <property type="match status" value="1"/>
</dbReference>
<comment type="caution">
    <text evidence="4">The sequence shown here is derived from an EMBL/GenBank/DDBJ whole genome shotgun (WGS) entry which is preliminary data.</text>
</comment>
<evidence type="ECO:0000256" key="2">
    <source>
        <dbReference type="ARBA" id="ARBA00023315"/>
    </source>
</evidence>
<sequence>MDIAVTPLDPADDARAHEAHKIMAAAVAADIPDFPPVTEKRFFGMLRHPWPGISWHHAVAYLDGVPAGYLEIGLPELDNLDNAEIELSVHPAHRRRGVGRALFEYATGVVRGLGRKRIAGMALDALPGGVARDPAGAAFAEAMGAKPALQEVRRRLDTTTLDHEALDAMLAAARAKSTGYSLVLWRGSTPDDLIDDVAYLDGRLLSDAPMGDLEWEAENIDAARVRAGEAVKAARGRRSYSAGARHDETGRLVAFTVIDSGDVDWHAFQQITLVEPNHRGHRLGALVKVENLRHAMAHEPAVRAIDTWNAGANDHMIAINEAMGFRPVDGWQNWQLSV</sequence>